<name>A0ABM0MLH5_SACKO</name>
<dbReference type="Pfam" id="PF05380">
    <property type="entry name" value="Peptidase_A17"/>
    <property type="match status" value="1"/>
</dbReference>
<accession>A0ABM0MLH5</accession>
<dbReference type="InterPro" id="IPR008042">
    <property type="entry name" value="Retrotrans_Pao"/>
</dbReference>
<evidence type="ECO:0000313" key="1">
    <source>
        <dbReference type="Proteomes" id="UP000694865"/>
    </source>
</evidence>
<dbReference type="Proteomes" id="UP000694865">
    <property type="component" value="Unplaced"/>
</dbReference>
<gene>
    <name evidence="2" type="primary">LOC102804830</name>
</gene>
<dbReference type="PANTHER" id="PTHR47331:SF6">
    <property type="entry name" value="DOUBLECORTIN DOMAIN-CONTAINING PROTEIN"/>
    <property type="match status" value="1"/>
</dbReference>
<evidence type="ECO:0000313" key="2">
    <source>
        <dbReference type="RefSeq" id="XP_006820866.1"/>
    </source>
</evidence>
<dbReference type="RefSeq" id="XP_006820866.1">
    <property type="nucleotide sequence ID" value="XM_006820803.1"/>
</dbReference>
<proteinExistence type="predicted"/>
<reference evidence="2" key="1">
    <citation type="submission" date="2025-08" db="UniProtKB">
        <authorList>
            <consortium name="RefSeq"/>
        </authorList>
    </citation>
    <scope>IDENTIFICATION</scope>
    <source>
        <tissue evidence="2">Testes</tissue>
    </source>
</reference>
<dbReference type="PANTHER" id="PTHR47331">
    <property type="entry name" value="PHD-TYPE DOMAIN-CONTAINING PROTEIN"/>
    <property type="match status" value="1"/>
</dbReference>
<dbReference type="GeneID" id="102804830"/>
<protein>
    <submittedName>
        <fullName evidence="2">Uncharacterized protein LOC102804830</fullName>
    </submittedName>
</protein>
<organism evidence="1 2">
    <name type="scientific">Saccoglossus kowalevskii</name>
    <name type="common">Acorn worm</name>
    <dbReference type="NCBI Taxonomy" id="10224"/>
    <lineage>
        <taxon>Eukaryota</taxon>
        <taxon>Metazoa</taxon>
        <taxon>Hemichordata</taxon>
        <taxon>Enteropneusta</taxon>
        <taxon>Harrimaniidae</taxon>
        <taxon>Saccoglossus</taxon>
    </lineage>
</organism>
<sequence>MNSIYDSLGILAPVTIEGKRILRGLIAETSKVKENTHVGWDDPLPEEYLPRWKCWRDSLVHLENVHIPRCYTPPVFGPVKRREYHIFCDASDVAIGAVAYLRQINDKDEVNVAFLLGKAKVNPTNAVSIPRLELCAPILATQLASKSKQKSEVPQTIQSTTRTVQ</sequence>
<keyword evidence="1" id="KW-1185">Reference proteome</keyword>